<evidence type="ECO:0000256" key="5">
    <source>
        <dbReference type="ARBA" id="ARBA00022801"/>
    </source>
</evidence>
<proteinExistence type="inferred from homology"/>
<dbReference type="SUPFAM" id="SSF54786">
    <property type="entry name" value="YcfA/nrd intein domain"/>
    <property type="match status" value="1"/>
</dbReference>
<keyword evidence="5" id="KW-0378">Hydrolase</keyword>
<keyword evidence="3" id="KW-0540">Nuclease</keyword>
<comment type="caution">
    <text evidence="9">The sequence shown here is derived from an EMBL/GenBank/DDBJ whole genome shotgun (WGS) entry which is preliminary data.</text>
</comment>
<evidence type="ECO:0000313" key="10">
    <source>
        <dbReference type="Proteomes" id="UP000013047"/>
    </source>
</evidence>
<accession>N6ZS36</accession>
<evidence type="ECO:0000313" key="9">
    <source>
        <dbReference type="EMBL" id="ENO97322.1"/>
    </source>
</evidence>
<evidence type="ECO:0000256" key="4">
    <source>
        <dbReference type="ARBA" id="ARBA00022759"/>
    </source>
</evidence>
<dbReference type="AlphaFoldDB" id="N6ZS36"/>
<keyword evidence="2" id="KW-1277">Toxin-antitoxin system</keyword>
<keyword evidence="7" id="KW-0346">Stress response</keyword>
<keyword evidence="6" id="KW-0694">RNA-binding</keyword>
<dbReference type="GO" id="GO:0004519">
    <property type="term" value="F:endonuclease activity"/>
    <property type="evidence" value="ECO:0007669"/>
    <property type="project" value="UniProtKB-KW"/>
</dbReference>
<sequence length="60" mass="6797">MNSAELIKLLERDGWTLANVRGSHHVFRHPNKPGHISVPHPRKDLGKGLTHKLMKLADIK</sequence>
<keyword evidence="4" id="KW-0255">Endonuclease</keyword>
<gene>
    <name evidence="9" type="ORF">C667_09523</name>
</gene>
<evidence type="ECO:0000256" key="8">
    <source>
        <dbReference type="SAM" id="MobiDB-lite"/>
    </source>
</evidence>
<dbReference type="GO" id="GO:0016787">
    <property type="term" value="F:hydrolase activity"/>
    <property type="evidence" value="ECO:0007669"/>
    <property type="project" value="UniProtKB-KW"/>
</dbReference>
<dbReference type="EMBL" id="AMXF01000053">
    <property type="protein sequence ID" value="ENO97322.1"/>
    <property type="molecule type" value="Genomic_DNA"/>
</dbReference>
<feature type="region of interest" description="Disordered" evidence="8">
    <location>
        <begin position="26"/>
        <end position="45"/>
    </location>
</feature>
<dbReference type="Pfam" id="PF07927">
    <property type="entry name" value="HicA_toxin"/>
    <property type="match status" value="1"/>
</dbReference>
<protein>
    <recommendedName>
        <fullName evidence="11">YcfA family protein</fullName>
    </recommendedName>
</protein>
<dbReference type="InterPro" id="IPR038570">
    <property type="entry name" value="HicA_sf"/>
</dbReference>
<evidence type="ECO:0000256" key="3">
    <source>
        <dbReference type="ARBA" id="ARBA00022722"/>
    </source>
</evidence>
<evidence type="ECO:0000256" key="6">
    <source>
        <dbReference type="ARBA" id="ARBA00022884"/>
    </source>
</evidence>
<dbReference type="OrthoDB" id="9811409at2"/>
<dbReference type="RefSeq" id="WP_004361587.1">
    <property type="nucleotide sequence ID" value="NZ_AMXF01000053.1"/>
</dbReference>
<evidence type="ECO:0000256" key="2">
    <source>
        <dbReference type="ARBA" id="ARBA00022649"/>
    </source>
</evidence>
<dbReference type="Proteomes" id="UP000013047">
    <property type="component" value="Unassembled WGS sequence"/>
</dbReference>
<evidence type="ECO:0008006" key="11">
    <source>
        <dbReference type="Google" id="ProtNLM"/>
    </source>
</evidence>
<dbReference type="GO" id="GO:0003729">
    <property type="term" value="F:mRNA binding"/>
    <property type="evidence" value="ECO:0007669"/>
    <property type="project" value="InterPro"/>
</dbReference>
<evidence type="ECO:0000256" key="1">
    <source>
        <dbReference type="ARBA" id="ARBA00006620"/>
    </source>
</evidence>
<name>N6ZS36_9RHOO</name>
<reference evidence="9 10" key="1">
    <citation type="submission" date="2012-09" db="EMBL/GenBank/DDBJ databases">
        <title>Draft Genome Sequences of 6 Strains from Genus Thauera.</title>
        <authorList>
            <person name="Liu B."/>
            <person name="Shapleigh J.P."/>
            <person name="Frostegard A.H."/>
        </authorList>
    </citation>
    <scope>NUCLEOTIDE SEQUENCE [LARGE SCALE GENOMIC DNA]</scope>
    <source>
        <strain evidence="9 10">B4P</strain>
    </source>
</reference>
<dbReference type="Gene3D" id="3.30.920.30">
    <property type="entry name" value="Hypothetical protein"/>
    <property type="match status" value="1"/>
</dbReference>
<comment type="similarity">
    <text evidence="1">Belongs to the HicA mRNA interferase family.</text>
</comment>
<dbReference type="InterPro" id="IPR012933">
    <property type="entry name" value="HicA_mRNA_interferase"/>
</dbReference>
<organism evidence="9 10">
    <name type="scientific">Thauera phenylacetica B4P</name>
    <dbReference type="NCBI Taxonomy" id="1234382"/>
    <lineage>
        <taxon>Bacteria</taxon>
        <taxon>Pseudomonadati</taxon>
        <taxon>Pseudomonadota</taxon>
        <taxon>Betaproteobacteria</taxon>
        <taxon>Rhodocyclales</taxon>
        <taxon>Zoogloeaceae</taxon>
        <taxon>Thauera</taxon>
    </lineage>
</organism>
<evidence type="ECO:0000256" key="7">
    <source>
        <dbReference type="ARBA" id="ARBA00023016"/>
    </source>
</evidence>
<keyword evidence="10" id="KW-1185">Reference proteome</keyword>